<evidence type="ECO:0000256" key="2">
    <source>
        <dbReference type="ARBA" id="ARBA00008661"/>
    </source>
</evidence>
<organism evidence="11 12">
    <name type="scientific">Oikopleura dioica</name>
    <name type="common">Tunicate</name>
    <dbReference type="NCBI Taxonomy" id="34765"/>
    <lineage>
        <taxon>Eukaryota</taxon>
        <taxon>Metazoa</taxon>
        <taxon>Chordata</taxon>
        <taxon>Tunicata</taxon>
        <taxon>Appendicularia</taxon>
        <taxon>Copelata</taxon>
        <taxon>Oikopleuridae</taxon>
        <taxon>Oikopleura</taxon>
    </lineage>
</organism>
<evidence type="ECO:0000256" key="5">
    <source>
        <dbReference type="ARBA" id="ARBA00022692"/>
    </source>
</evidence>
<dbReference type="PANTHER" id="PTHR11214">
    <property type="entry name" value="BETA-1,3-N-ACETYLGLUCOSAMINYLTRANSFERASE"/>
    <property type="match status" value="1"/>
</dbReference>
<sequence length="490" mass="57070">MRKEERQRRRQRQLQYSCLIVLIIIVYSFESTKSREEPIVAEKISYQKIYPKKEPQEKPKEKWKLLKNHFIHNCAFDNCKKHSSLKSSQKLCEENDDCMGVVGINDYFELRRGPSIIKSSQNETSWLIQREECFPEEDEIFLDLELLEQNYPELKGIKRRGLDGKCVYPGLPYINKLMRFNPNLKPKLLAHPENCQFDPSSNLTSLLFGIKTMPDAVVARETLRKTWLNEEIWNWLGIEIKIVFIIGRPDEEVIKDEIKTYNDLLVLDFEENHYGLPYKDIGFLQFIEKSCQKADFVFKGDDDILLLPQNLKMEMNKLKRENGIFYEAIGCLKERPTPIREFSKYFMPKQLWEKDVYPQYFSGAGYLTTGDFALSLAKEISNAPVLPLDDVYIGSLIEAAGKRDTLLRSESICCGLIWAEEAIAKNHLCSLRGLTVAHKFKDYQHLEWAYHDLVSGNFECDIEGDGVSFGGLYRDAWKEGIKNFIIYPKS</sequence>
<evidence type="ECO:0000313" key="12">
    <source>
        <dbReference type="Proteomes" id="UP001158576"/>
    </source>
</evidence>
<evidence type="ECO:0000256" key="7">
    <source>
        <dbReference type="ARBA" id="ARBA00022989"/>
    </source>
</evidence>
<dbReference type="Gene3D" id="3.90.550.50">
    <property type="match status" value="1"/>
</dbReference>
<gene>
    <name evidence="11" type="ORF">OKIOD_LOCUS10687</name>
</gene>
<keyword evidence="4" id="KW-0808">Transferase</keyword>
<keyword evidence="6 10" id="KW-0735">Signal-anchor</keyword>
<comment type="subcellular location">
    <subcellularLocation>
        <location evidence="1 10">Golgi apparatus membrane</location>
        <topology evidence="1 10">Single-pass type II membrane protein</topology>
    </subcellularLocation>
</comment>
<evidence type="ECO:0000256" key="3">
    <source>
        <dbReference type="ARBA" id="ARBA00022676"/>
    </source>
</evidence>
<evidence type="ECO:0000256" key="4">
    <source>
        <dbReference type="ARBA" id="ARBA00022679"/>
    </source>
</evidence>
<keyword evidence="7 10" id="KW-1133">Transmembrane helix</keyword>
<evidence type="ECO:0000256" key="1">
    <source>
        <dbReference type="ARBA" id="ARBA00004323"/>
    </source>
</evidence>
<dbReference type="Pfam" id="PF01762">
    <property type="entry name" value="Galactosyl_T"/>
    <property type="match status" value="1"/>
</dbReference>
<name>A0ABN7SPG8_OIKDI</name>
<dbReference type="EMBL" id="OU015566">
    <property type="protein sequence ID" value="CAG5105206.1"/>
    <property type="molecule type" value="Genomic_DNA"/>
</dbReference>
<keyword evidence="12" id="KW-1185">Reference proteome</keyword>
<evidence type="ECO:0000256" key="8">
    <source>
        <dbReference type="ARBA" id="ARBA00023034"/>
    </source>
</evidence>
<reference evidence="11 12" key="1">
    <citation type="submission" date="2021-04" db="EMBL/GenBank/DDBJ databases">
        <authorList>
            <person name="Bliznina A."/>
        </authorList>
    </citation>
    <scope>NUCLEOTIDE SEQUENCE [LARGE SCALE GENOMIC DNA]</scope>
</reference>
<dbReference type="EC" id="2.4.1.-" evidence="10"/>
<keyword evidence="9 10" id="KW-0472">Membrane</keyword>
<proteinExistence type="inferred from homology"/>
<evidence type="ECO:0000256" key="10">
    <source>
        <dbReference type="RuleBase" id="RU363063"/>
    </source>
</evidence>
<dbReference type="Proteomes" id="UP001158576">
    <property type="component" value="Chromosome 1"/>
</dbReference>
<keyword evidence="3 10" id="KW-0328">Glycosyltransferase</keyword>
<keyword evidence="5 10" id="KW-0812">Transmembrane</keyword>
<feature type="transmembrane region" description="Helical" evidence="10">
    <location>
        <begin position="12"/>
        <end position="29"/>
    </location>
</feature>
<dbReference type="PANTHER" id="PTHR11214:SF394">
    <property type="entry name" value="HEXOSYLTRANSFERASE"/>
    <property type="match status" value="1"/>
</dbReference>
<evidence type="ECO:0000256" key="9">
    <source>
        <dbReference type="ARBA" id="ARBA00023136"/>
    </source>
</evidence>
<evidence type="ECO:0000313" key="11">
    <source>
        <dbReference type="EMBL" id="CAG5105206.1"/>
    </source>
</evidence>
<comment type="similarity">
    <text evidence="2 10">Belongs to the glycosyltransferase 31 family.</text>
</comment>
<protein>
    <recommendedName>
        <fullName evidence="10">Hexosyltransferase</fullName>
        <ecNumber evidence="10">2.4.1.-</ecNumber>
    </recommendedName>
</protein>
<accession>A0ABN7SPG8</accession>
<keyword evidence="8 10" id="KW-0333">Golgi apparatus</keyword>
<dbReference type="InterPro" id="IPR002659">
    <property type="entry name" value="Glyco_trans_31"/>
</dbReference>
<evidence type="ECO:0000256" key="6">
    <source>
        <dbReference type="ARBA" id="ARBA00022968"/>
    </source>
</evidence>